<evidence type="ECO:0000313" key="8">
    <source>
        <dbReference type="EMBL" id="HIZ15398.1"/>
    </source>
</evidence>
<evidence type="ECO:0000256" key="4">
    <source>
        <dbReference type="ARBA" id="ARBA00022989"/>
    </source>
</evidence>
<comment type="caution">
    <text evidence="8">The sequence shown here is derived from an EMBL/GenBank/DDBJ whole genome shotgun (WGS) entry which is preliminary data.</text>
</comment>
<evidence type="ECO:0000256" key="1">
    <source>
        <dbReference type="ARBA" id="ARBA00004162"/>
    </source>
</evidence>
<proteinExistence type="predicted"/>
<keyword evidence="4 6" id="KW-1133">Transmembrane helix</keyword>
<reference evidence="8" key="1">
    <citation type="journal article" date="2021" name="PeerJ">
        <title>Extensive microbial diversity within the chicken gut microbiome revealed by metagenomics and culture.</title>
        <authorList>
            <person name="Gilroy R."/>
            <person name="Ravi A."/>
            <person name="Getino M."/>
            <person name="Pursley I."/>
            <person name="Horton D.L."/>
            <person name="Alikhan N.F."/>
            <person name="Baker D."/>
            <person name="Gharbi K."/>
            <person name="Hall N."/>
            <person name="Watson M."/>
            <person name="Adriaenssens E.M."/>
            <person name="Foster-Nyarko E."/>
            <person name="Jarju S."/>
            <person name="Secka A."/>
            <person name="Antonio M."/>
            <person name="Oren A."/>
            <person name="Chaudhuri R.R."/>
            <person name="La Ragione R."/>
            <person name="Hildebrand F."/>
            <person name="Pallen M.J."/>
        </authorList>
    </citation>
    <scope>NUCLEOTIDE SEQUENCE</scope>
    <source>
        <strain evidence="8">ChiHjej11B10-19426</strain>
    </source>
</reference>
<evidence type="ECO:0000313" key="9">
    <source>
        <dbReference type="Proteomes" id="UP000824014"/>
    </source>
</evidence>
<keyword evidence="5 6" id="KW-0472">Membrane</keyword>
<dbReference type="GO" id="GO:0005886">
    <property type="term" value="C:plasma membrane"/>
    <property type="evidence" value="ECO:0007669"/>
    <property type="project" value="UniProtKB-SubCell"/>
</dbReference>
<feature type="transmembrane region" description="Helical" evidence="6">
    <location>
        <begin position="133"/>
        <end position="153"/>
    </location>
</feature>
<evidence type="ECO:0000259" key="7">
    <source>
        <dbReference type="Pfam" id="PF04024"/>
    </source>
</evidence>
<dbReference type="InterPro" id="IPR052027">
    <property type="entry name" value="PspC"/>
</dbReference>
<dbReference type="AlphaFoldDB" id="A0A9D2DED6"/>
<evidence type="ECO:0000256" key="3">
    <source>
        <dbReference type="ARBA" id="ARBA00022692"/>
    </source>
</evidence>
<comment type="subcellular location">
    <subcellularLocation>
        <location evidence="1">Cell membrane</location>
        <topology evidence="1">Single-pass membrane protein</topology>
    </subcellularLocation>
</comment>
<dbReference type="PANTHER" id="PTHR33885:SF3">
    <property type="entry name" value="PHAGE SHOCK PROTEIN C"/>
    <property type="match status" value="1"/>
</dbReference>
<dbReference type="Pfam" id="PF04024">
    <property type="entry name" value="PspC"/>
    <property type="match status" value="1"/>
</dbReference>
<reference evidence="8" key="2">
    <citation type="submission" date="2021-04" db="EMBL/GenBank/DDBJ databases">
        <authorList>
            <person name="Gilroy R."/>
        </authorList>
    </citation>
    <scope>NUCLEOTIDE SEQUENCE</scope>
    <source>
        <strain evidence="8">ChiHjej11B10-19426</strain>
    </source>
</reference>
<evidence type="ECO:0000256" key="6">
    <source>
        <dbReference type="SAM" id="Phobius"/>
    </source>
</evidence>
<organism evidence="8 9">
    <name type="scientific">Candidatus Tidjanibacter faecipullorum</name>
    <dbReference type="NCBI Taxonomy" id="2838766"/>
    <lineage>
        <taxon>Bacteria</taxon>
        <taxon>Pseudomonadati</taxon>
        <taxon>Bacteroidota</taxon>
        <taxon>Bacteroidia</taxon>
        <taxon>Bacteroidales</taxon>
        <taxon>Rikenellaceae</taxon>
        <taxon>Tidjanibacter</taxon>
    </lineage>
</organism>
<evidence type="ECO:0000256" key="2">
    <source>
        <dbReference type="ARBA" id="ARBA00022475"/>
    </source>
</evidence>
<keyword evidence="3 6" id="KW-0812">Transmembrane</keyword>
<name>A0A9D2DED6_9BACT</name>
<protein>
    <submittedName>
        <fullName evidence="8">PspC domain-containing protein</fullName>
    </submittedName>
</protein>
<dbReference type="Proteomes" id="UP000824014">
    <property type="component" value="Unassembled WGS sequence"/>
</dbReference>
<gene>
    <name evidence="8" type="ORF">H9816_05765</name>
</gene>
<accession>A0A9D2DED6</accession>
<evidence type="ECO:0000256" key="5">
    <source>
        <dbReference type="ARBA" id="ARBA00023136"/>
    </source>
</evidence>
<dbReference type="InterPro" id="IPR007168">
    <property type="entry name" value="Phageshock_PspC_N"/>
</dbReference>
<keyword evidence="2" id="KW-1003">Cell membrane</keyword>
<sequence>MKKTLNVRIGSVAFVLDEDAYYMLRHYLDDVEARFEPVEAAETLNDLEMRIADIFTEELASPRQVVDVELVRKAISILGRADEFGEPREGRSVPHADIKQLRRSRRDRMIGGVCGGLADYFGIDVALVRLLMFLLIFFGGVSLWVYIILWIVIPAEQW</sequence>
<feature type="transmembrane region" description="Helical" evidence="6">
    <location>
        <begin position="109"/>
        <end position="127"/>
    </location>
</feature>
<feature type="domain" description="Phage shock protein PspC N-terminal" evidence="7">
    <location>
        <begin position="99"/>
        <end position="156"/>
    </location>
</feature>
<dbReference type="EMBL" id="DXCC01000017">
    <property type="protein sequence ID" value="HIZ15398.1"/>
    <property type="molecule type" value="Genomic_DNA"/>
</dbReference>
<dbReference type="PANTHER" id="PTHR33885">
    <property type="entry name" value="PHAGE SHOCK PROTEIN C"/>
    <property type="match status" value="1"/>
</dbReference>